<protein>
    <submittedName>
        <fullName evidence="1">Uncharacterized protein</fullName>
    </submittedName>
</protein>
<dbReference type="EMBL" id="CM047580">
    <property type="protein sequence ID" value="KAI9921794.1"/>
    <property type="molecule type" value="Genomic_DNA"/>
</dbReference>
<sequence length="135" mass="15310">MPLTSSLRQSLVQDRNTNTEGCDSTDISTQQDDILPAFDDYNDDISFKSSYFLEELVPMPNSFPDSPIWTKAATTALLGKSDSSLVEVQSINDEFDHDSGEVTVSDLIKPNYYRSLWYSGLDTIIPQWQFDLELR</sequence>
<name>A0ACC0WSS2_9STRA</name>
<organism evidence="1 2">
    <name type="scientific">Peronosclerospora sorghi</name>
    <dbReference type="NCBI Taxonomy" id="230839"/>
    <lineage>
        <taxon>Eukaryota</taxon>
        <taxon>Sar</taxon>
        <taxon>Stramenopiles</taxon>
        <taxon>Oomycota</taxon>
        <taxon>Peronosporomycetes</taxon>
        <taxon>Peronosporales</taxon>
        <taxon>Peronosporaceae</taxon>
        <taxon>Peronosclerospora</taxon>
    </lineage>
</organism>
<proteinExistence type="predicted"/>
<keyword evidence="2" id="KW-1185">Reference proteome</keyword>
<comment type="caution">
    <text evidence="1">The sequence shown here is derived from an EMBL/GenBank/DDBJ whole genome shotgun (WGS) entry which is preliminary data.</text>
</comment>
<dbReference type="Proteomes" id="UP001163321">
    <property type="component" value="Chromosome 1"/>
</dbReference>
<accession>A0ACC0WSS2</accession>
<evidence type="ECO:0000313" key="2">
    <source>
        <dbReference type="Proteomes" id="UP001163321"/>
    </source>
</evidence>
<reference evidence="1 2" key="1">
    <citation type="journal article" date="2022" name="bioRxiv">
        <title>The genome of the oomycete Peronosclerospora sorghi, a cosmopolitan pathogen of maize and sorghum, is inflated with dispersed pseudogenes.</title>
        <authorList>
            <person name="Fletcher K."/>
            <person name="Martin F."/>
            <person name="Isakeit T."/>
            <person name="Cavanaugh K."/>
            <person name="Magill C."/>
            <person name="Michelmore R."/>
        </authorList>
    </citation>
    <scope>NUCLEOTIDE SEQUENCE [LARGE SCALE GENOMIC DNA]</scope>
    <source>
        <strain evidence="1">P6</strain>
    </source>
</reference>
<evidence type="ECO:0000313" key="1">
    <source>
        <dbReference type="EMBL" id="KAI9921794.1"/>
    </source>
</evidence>
<gene>
    <name evidence="1" type="ORF">PsorP6_001419</name>
</gene>